<feature type="compositionally biased region" description="Polar residues" evidence="3">
    <location>
        <begin position="483"/>
        <end position="495"/>
    </location>
</feature>
<name>A0A8H3FUI8_9LECA</name>
<feature type="region of interest" description="Disordered" evidence="3">
    <location>
        <begin position="1"/>
        <end position="68"/>
    </location>
</feature>
<feature type="compositionally biased region" description="Basic and acidic residues" evidence="3">
    <location>
        <begin position="521"/>
        <end position="531"/>
    </location>
</feature>
<feature type="compositionally biased region" description="Basic and acidic residues" evidence="3">
    <location>
        <begin position="502"/>
        <end position="511"/>
    </location>
</feature>
<feature type="compositionally biased region" description="Polar residues" evidence="3">
    <location>
        <begin position="410"/>
        <end position="424"/>
    </location>
</feature>
<gene>
    <name evidence="5" type="primary">NBP2</name>
    <name evidence="5" type="ORF">ALECFALPRED_004388</name>
</gene>
<dbReference type="AlphaFoldDB" id="A0A8H3FUI8"/>
<evidence type="ECO:0000256" key="3">
    <source>
        <dbReference type="SAM" id="MobiDB-lite"/>
    </source>
</evidence>
<feature type="region of interest" description="Disordered" evidence="3">
    <location>
        <begin position="96"/>
        <end position="325"/>
    </location>
</feature>
<keyword evidence="6" id="KW-1185">Reference proteome</keyword>
<feature type="compositionally biased region" description="Polar residues" evidence="3">
    <location>
        <begin position="261"/>
        <end position="273"/>
    </location>
</feature>
<dbReference type="SMART" id="SM00326">
    <property type="entry name" value="SH3"/>
    <property type="match status" value="1"/>
</dbReference>
<proteinExistence type="predicted"/>
<evidence type="ECO:0000256" key="2">
    <source>
        <dbReference type="PROSITE-ProRule" id="PRU00192"/>
    </source>
</evidence>
<evidence type="ECO:0000259" key="4">
    <source>
        <dbReference type="PROSITE" id="PS50002"/>
    </source>
</evidence>
<organism evidence="5 6">
    <name type="scientific">Alectoria fallacina</name>
    <dbReference type="NCBI Taxonomy" id="1903189"/>
    <lineage>
        <taxon>Eukaryota</taxon>
        <taxon>Fungi</taxon>
        <taxon>Dikarya</taxon>
        <taxon>Ascomycota</taxon>
        <taxon>Pezizomycotina</taxon>
        <taxon>Lecanoromycetes</taxon>
        <taxon>OSLEUM clade</taxon>
        <taxon>Lecanoromycetidae</taxon>
        <taxon>Lecanorales</taxon>
        <taxon>Lecanorineae</taxon>
        <taxon>Parmeliaceae</taxon>
        <taxon>Alectoria</taxon>
    </lineage>
</organism>
<dbReference type="InterPro" id="IPR036028">
    <property type="entry name" value="SH3-like_dom_sf"/>
</dbReference>
<reference evidence="5" key="1">
    <citation type="submission" date="2021-03" db="EMBL/GenBank/DDBJ databases">
        <authorList>
            <person name="Tagirdzhanova G."/>
        </authorList>
    </citation>
    <scope>NUCLEOTIDE SEQUENCE</scope>
</reference>
<dbReference type="Gene3D" id="2.30.30.40">
    <property type="entry name" value="SH3 Domains"/>
    <property type="match status" value="1"/>
</dbReference>
<dbReference type="OrthoDB" id="19092at2759"/>
<dbReference type="Pfam" id="PF00018">
    <property type="entry name" value="SH3_1"/>
    <property type="match status" value="1"/>
</dbReference>
<evidence type="ECO:0000256" key="1">
    <source>
        <dbReference type="ARBA" id="ARBA00022443"/>
    </source>
</evidence>
<feature type="compositionally biased region" description="Low complexity" evidence="3">
    <location>
        <begin position="7"/>
        <end position="26"/>
    </location>
</feature>
<accession>A0A8H3FUI8</accession>
<feature type="domain" description="SH3" evidence="4">
    <location>
        <begin position="328"/>
        <end position="389"/>
    </location>
</feature>
<dbReference type="EMBL" id="CAJPDR010000270">
    <property type="protein sequence ID" value="CAF9929534.1"/>
    <property type="molecule type" value="Genomic_DNA"/>
</dbReference>
<keyword evidence="1 2" id="KW-0728">SH3 domain</keyword>
<protein>
    <submittedName>
        <fullName evidence="5">HOG (High osmolarity glycerol) pathway protein</fullName>
    </submittedName>
</protein>
<dbReference type="Proteomes" id="UP000664203">
    <property type="component" value="Unassembled WGS sequence"/>
</dbReference>
<dbReference type="SUPFAM" id="SSF50044">
    <property type="entry name" value="SH3-domain"/>
    <property type="match status" value="1"/>
</dbReference>
<feature type="compositionally biased region" description="Polar residues" evidence="3">
    <location>
        <begin position="52"/>
        <end position="62"/>
    </location>
</feature>
<evidence type="ECO:0000313" key="6">
    <source>
        <dbReference type="Proteomes" id="UP000664203"/>
    </source>
</evidence>
<feature type="region of interest" description="Disordered" evidence="3">
    <location>
        <begin position="394"/>
        <end position="531"/>
    </location>
</feature>
<evidence type="ECO:0000313" key="5">
    <source>
        <dbReference type="EMBL" id="CAF9929534.1"/>
    </source>
</evidence>
<comment type="caution">
    <text evidence="5">The sequence shown here is derived from an EMBL/GenBank/DDBJ whole genome shotgun (WGS) entry which is preliminary data.</text>
</comment>
<dbReference type="PROSITE" id="PS50002">
    <property type="entry name" value="SH3"/>
    <property type="match status" value="1"/>
</dbReference>
<sequence length="531" mass="57359">MSPPRSPSFSPHHTQSPSPSPSAHIPTLPPLNTNPPNRRAPLQRPPSYAKSRISTYSTTSKFSHGGSRPVSYAFPAFHSSLPYALVRDFAYPIVHPWHYGPPPESSEPPSGNSTPASERQRRSSDPANATWDGANPQWSAGPWGGDGFFSNQQLPQMAYGDGPPYSEDEDLHSPVVVSSRHKKNKSAFAASGSRPGKGRGRSPQQDVEEEDEDNLPPNHEGSRSYFAGVNGDGTETYYIGDEDESANGPGGELVTYPPDQARQSLLAPNTYASPRQRDSHFATLPNRSYAQEDVSEDSSDEGSGMPDQDTDSRYSRDYQFTIASPDEEMHGKAVALFDFARESVSELPLKEGQIIWVSYRHGQGWLVAEDPKTGESGLVPEEFVRLLRDIEGGWSALSGEQPTEEGGPSSPATTMHESVATPTQAEPGGYTHSAHGSNGSNSGEKRPPIVSTFSTSSKDLNPYPHHLLGEKAGGTPPQVVHYGSQSNTPTVTSPSAGRHGLRGFEEIKGSEDEAEADEESEAGKEQLKGKR</sequence>
<dbReference type="InterPro" id="IPR001452">
    <property type="entry name" value="SH3_domain"/>
</dbReference>